<evidence type="ECO:0008006" key="9">
    <source>
        <dbReference type="Google" id="ProtNLM"/>
    </source>
</evidence>
<comment type="subcellular location">
    <subcellularLocation>
        <location evidence="1">Cell membrane</location>
        <topology evidence="1">Multi-pass membrane protein</topology>
    </subcellularLocation>
</comment>
<accession>A0A1F4USM5</accession>
<keyword evidence="2" id="KW-1003">Cell membrane</keyword>
<dbReference type="EMBL" id="MEUX01000004">
    <property type="protein sequence ID" value="OGC47975.1"/>
    <property type="molecule type" value="Genomic_DNA"/>
</dbReference>
<evidence type="ECO:0000256" key="3">
    <source>
        <dbReference type="ARBA" id="ARBA00022692"/>
    </source>
</evidence>
<evidence type="ECO:0000256" key="2">
    <source>
        <dbReference type="ARBA" id="ARBA00022475"/>
    </source>
</evidence>
<feature type="transmembrane region" description="Helical" evidence="6">
    <location>
        <begin position="172"/>
        <end position="196"/>
    </location>
</feature>
<sequence length="474" mass="53574">MKFSWSIISIISRFFAVAIGLVQSVIIVKLLTVSDYGLVGLVTSIAAIVGVYQNLGISSGSTREIAATKNKDEAFKVFIGSTIVRYIISLPLVLGLFIFAPYLGNIYYHRPEIINPLRIFSLILFIQALQSVLNSVIQGTKQFKFLFIFQSAISIVSIIIYIPFLIEYGYVGYFYALLVFNIISTFILGIYVLKVFFGHLVLPNAKELKSIVASVFKIGLFVYFIKIIFMQWQKLGPVLLGKDLSDEMLGIFSFALLVASKITTISDAVTDVTLPSMTSVFEKSRHEFKDVFLNSNAKAYFLILFSSVFLIIFKFEIFQFVDFVFNFIGKDPITTRYVDAFKLMDPLILAFWAYSHINLLKSGVAVPARKLWGALISYALMFLLTVAIYYAYGFSDSLMWFSVAMGLGGLVAYIVFIFFIKKEVGFYPITKGDIVYTLLSLLLLIGYYLNQSHWILGLVYLAISYVLYKKVYSK</sequence>
<feature type="transmembrane region" description="Helical" evidence="6">
    <location>
        <begin position="249"/>
        <end position="269"/>
    </location>
</feature>
<evidence type="ECO:0000256" key="4">
    <source>
        <dbReference type="ARBA" id="ARBA00022989"/>
    </source>
</evidence>
<comment type="caution">
    <text evidence="7">The sequence shown here is derived from an EMBL/GenBank/DDBJ whole genome shotgun (WGS) entry which is preliminary data.</text>
</comment>
<feature type="transmembrane region" description="Helical" evidence="6">
    <location>
        <begin position="145"/>
        <end position="166"/>
    </location>
</feature>
<evidence type="ECO:0000313" key="8">
    <source>
        <dbReference type="Proteomes" id="UP000176444"/>
    </source>
</evidence>
<feature type="transmembrane region" description="Helical" evidence="6">
    <location>
        <begin position="299"/>
        <end position="320"/>
    </location>
</feature>
<dbReference type="InterPro" id="IPR050833">
    <property type="entry name" value="Poly_Biosynth_Transport"/>
</dbReference>
<dbReference type="Proteomes" id="UP000176444">
    <property type="component" value="Unassembled WGS sequence"/>
</dbReference>
<evidence type="ECO:0000313" key="7">
    <source>
        <dbReference type="EMBL" id="OGC47975.1"/>
    </source>
</evidence>
<dbReference type="AlphaFoldDB" id="A0A1F4USM5"/>
<dbReference type="Pfam" id="PF13440">
    <property type="entry name" value="Polysacc_synt_3"/>
    <property type="match status" value="1"/>
</dbReference>
<dbReference type="GO" id="GO:0005886">
    <property type="term" value="C:plasma membrane"/>
    <property type="evidence" value="ECO:0007669"/>
    <property type="project" value="UniProtKB-SubCell"/>
</dbReference>
<keyword evidence="4 6" id="KW-1133">Transmembrane helix</keyword>
<feature type="transmembrane region" description="Helical" evidence="6">
    <location>
        <begin position="455"/>
        <end position="472"/>
    </location>
</feature>
<protein>
    <recommendedName>
        <fullName evidence="9">Polysaccharide biosynthesis protein C-terminal domain-containing protein</fullName>
    </recommendedName>
</protein>
<feature type="transmembrane region" description="Helical" evidence="6">
    <location>
        <begin position="36"/>
        <end position="57"/>
    </location>
</feature>
<feature type="transmembrane region" description="Helical" evidence="6">
    <location>
        <begin position="77"/>
        <end position="101"/>
    </location>
</feature>
<dbReference type="PANTHER" id="PTHR30250">
    <property type="entry name" value="PST FAMILY PREDICTED COLANIC ACID TRANSPORTER"/>
    <property type="match status" value="1"/>
</dbReference>
<evidence type="ECO:0000256" key="5">
    <source>
        <dbReference type="ARBA" id="ARBA00023136"/>
    </source>
</evidence>
<keyword evidence="3 6" id="KW-0812">Transmembrane</keyword>
<dbReference type="PANTHER" id="PTHR30250:SF11">
    <property type="entry name" value="O-ANTIGEN TRANSPORTER-RELATED"/>
    <property type="match status" value="1"/>
</dbReference>
<reference evidence="7 8" key="1">
    <citation type="journal article" date="2016" name="Nat. Commun.">
        <title>Thousands of microbial genomes shed light on interconnected biogeochemical processes in an aquifer system.</title>
        <authorList>
            <person name="Anantharaman K."/>
            <person name="Brown C.T."/>
            <person name="Hug L.A."/>
            <person name="Sharon I."/>
            <person name="Castelle C.J."/>
            <person name="Probst A.J."/>
            <person name="Thomas B.C."/>
            <person name="Singh A."/>
            <person name="Wilkins M.J."/>
            <person name="Karaoz U."/>
            <person name="Brodie E.L."/>
            <person name="Williams K.H."/>
            <person name="Hubbard S.S."/>
            <person name="Banfield J.F."/>
        </authorList>
    </citation>
    <scope>NUCLEOTIDE SEQUENCE [LARGE SCALE GENOMIC DNA]</scope>
</reference>
<feature type="transmembrane region" description="Helical" evidence="6">
    <location>
        <begin position="208"/>
        <end position="229"/>
    </location>
</feature>
<feature type="transmembrane region" description="Helical" evidence="6">
    <location>
        <begin position="371"/>
        <end position="392"/>
    </location>
</feature>
<gene>
    <name evidence="7" type="ORF">A2713_00115</name>
</gene>
<feature type="transmembrane region" description="Helical" evidence="6">
    <location>
        <begin position="398"/>
        <end position="420"/>
    </location>
</feature>
<proteinExistence type="predicted"/>
<feature type="transmembrane region" description="Helical" evidence="6">
    <location>
        <begin position="432"/>
        <end position="449"/>
    </location>
</feature>
<organism evidence="7 8">
    <name type="scientific">candidate division WWE3 bacterium RIFCSPHIGHO2_01_FULL_35_17</name>
    <dbReference type="NCBI Taxonomy" id="1802614"/>
    <lineage>
        <taxon>Bacteria</taxon>
        <taxon>Katanobacteria</taxon>
    </lineage>
</organism>
<name>A0A1F4USM5_UNCKA</name>
<evidence type="ECO:0000256" key="1">
    <source>
        <dbReference type="ARBA" id="ARBA00004651"/>
    </source>
</evidence>
<feature type="transmembrane region" description="Helical" evidence="6">
    <location>
        <begin position="340"/>
        <end position="359"/>
    </location>
</feature>
<evidence type="ECO:0000256" key="6">
    <source>
        <dbReference type="SAM" id="Phobius"/>
    </source>
</evidence>
<feature type="transmembrane region" description="Helical" evidence="6">
    <location>
        <begin position="7"/>
        <end position="30"/>
    </location>
</feature>
<keyword evidence="5 6" id="KW-0472">Membrane</keyword>
<feature type="transmembrane region" description="Helical" evidence="6">
    <location>
        <begin position="113"/>
        <end position="133"/>
    </location>
</feature>